<dbReference type="FunFam" id="3.30.200.20:FF:000307">
    <property type="entry name" value="pollen receptor-like kinase 1"/>
    <property type="match status" value="1"/>
</dbReference>
<proteinExistence type="predicted"/>
<accession>A0A2I0A8H3</accession>
<reference evidence="15 16" key="1">
    <citation type="journal article" date="2017" name="Nature">
        <title>The Apostasia genome and the evolution of orchids.</title>
        <authorList>
            <person name="Zhang G.Q."/>
            <person name="Liu K.W."/>
            <person name="Li Z."/>
            <person name="Lohaus R."/>
            <person name="Hsiao Y.Y."/>
            <person name="Niu S.C."/>
            <person name="Wang J.Y."/>
            <person name="Lin Y.C."/>
            <person name="Xu Q."/>
            <person name="Chen L.J."/>
            <person name="Yoshida K."/>
            <person name="Fujiwara S."/>
            <person name="Wang Z.W."/>
            <person name="Zhang Y.Q."/>
            <person name="Mitsuda N."/>
            <person name="Wang M."/>
            <person name="Liu G.H."/>
            <person name="Pecoraro L."/>
            <person name="Huang H.X."/>
            <person name="Xiao X.J."/>
            <person name="Lin M."/>
            <person name="Wu X.Y."/>
            <person name="Wu W.L."/>
            <person name="Chen Y.Y."/>
            <person name="Chang S.B."/>
            <person name="Sakamoto S."/>
            <person name="Ohme-Takagi M."/>
            <person name="Yagi M."/>
            <person name="Zeng S.J."/>
            <person name="Shen C.Y."/>
            <person name="Yeh C.M."/>
            <person name="Luo Y.B."/>
            <person name="Tsai W.C."/>
            <person name="Van de Peer Y."/>
            <person name="Liu Z.J."/>
        </authorList>
    </citation>
    <scope>NUCLEOTIDE SEQUENCE [LARGE SCALE GENOMIC DNA]</scope>
    <source>
        <strain evidence="16">cv. Shenzhen</strain>
        <tissue evidence="15">Stem</tissue>
    </source>
</reference>
<feature type="region of interest" description="Disordered" evidence="12">
    <location>
        <begin position="310"/>
        <end position="334"/>
    </location>
</feature>
<keyword evidence="16" id="KW-1185">Reference proteome</keyword>
<dbReference type="FunFam" id="1.10.510.10:FF:000095">
    <property type="entry name" value="protein STRUBBELIG-RECEPTOR FAMILY 8"/>
    <property type="match status" value="1"/>
</dbReference>
<evidence type="ECO:0000259" key="14">
    <source>
        <dbReference type="PROSITE" id="PS50011"/>
    </source>
</evidence>
<comment type="subcellular location">
    <subcellularLocation>
        <location evidence="1">Cell membrane</location>
        <topology evidence="1">Single-pass membrane protein</topology>
    </subcellularLocation>
</comment>
<dbReference type="AlphaFoldDB" id="A0A2I0A8H3"/>
<dbReference type="STRING" id="1088818.A0A2I0A8H3"/>
<dbReference type="PROSITE" id="PS51450">
    <property type="entry name" value="LRR"/>
    <property type="match status" value="2"/>
</dbReference>
<dbReference type="InterPro" id="IPR000719">
    <property type="entry name" value="Prot_kinase_dom"/>
</dbReference>
<gene>
    <name evidence="15" type="ORF">AXF42_Ash008070</name>
</gene>
<dbReference type="SUPFAM" id="SSF52058">
    <property type="entry name" value="L domain-like"/>
    <property type="match status" value="1"/>
</dbReference>
<dbReference type="SUPFAM" id="SSF56112">
    <property type="entry name" value="Protein kinase-like (PK-like)"/>
    <property type="match status" value="1"/>
</dbReference>
<keyword evidence="3" id="KW-0433">Leucine-rich repeat</keyword>
<evidence type="ECO:0000313" key="16">
    <source>
        <dbReference type="Proteomes" id="UP000236161"/>
    </source>
</evidence>
<protein>
    <submittedName>
        <fullName evidence="15">Putative inactive receptor kinase</fullName>
    </submittedName>
</protein>
<evidence type="ECO:0000256" key="8">
    <source>
        <dbReference type="ARBA" id="ARBA00022840"/>
    </source>
</evidence>
<keyword evidence="8 11" id="KW-0067">ATP-binding</keyword>
<keyword evidence="2" id="KW-0597">Phosphoprotein</keyword>
<evidence type="ECO:0000256" key="13">
    <source>
        <dbReference type="SAM" id="Phobius"/>
    </source>
</evidence>
<feature type="transmembrane region" description="Helical" evidence="13">
    <location>
        <begin position="278"/>
        <end position="302"/>
    </location>
</feature>
<evidence type="ECO:0000256" key="7">
    <source>
        <dbReference type="ARBA" id="ARBA00022741"/>
    </source>
</evidence>
<dbReference type="Gene3D" id="3.30.200.20">
    <property type="entry name" value="Phosphorylase Kinase, domain 1"/>
    <property type="match status" value="1"/>
</dbReference>
<evidence type="ECO:0000256" key="2">
    <source>
        <dbReference type="ARBA" id="ARBA00022553"/>
    </source>
</evidence>
<feature type="compositionally biased region" description="Basic and acidic residues" evidence="12">
    <location>
        <begin position="323"/>
        <end position="334"/>
    </location>
</feature>
<feature type="binding site" evidence="11">
    <location>
        <position position="397"/>
    </location>
    <ligand>
        <name>ATP</name>
        <dbReference type="ChEBI" id="CHEBI:30616"/>
    </ligand>
</feature>
<keyword evidence="7 11" id="KW-0547">Nucleotide-binding</keyword>
<keyword evidence="15" id="KW-0418">Kinase</keyword>
<dbReference type="InterPro" id="IPR032675">
    <property type="entry name" value="LRR_dom_sf"/>
</dbReference>
<feature type="transmembrane region" description="Helical" evidence="13">
    <location>
        <begin position="30"/>
        <end position="48"/>
    </location>
</feature>
<evidence type="ECO:0000256" key="10">
    <source>
        <dbReference type="ARBA" id="ARBA00023136"/>
    </source>
</evidence>
<sequence length="654" mass="71722">MESGSPGSVGLTLQPCVCPNRLQIMDQLQLIASIYLLSVMFIATTVTADLNADKQALLSFAVAVPHGRKLNWSSDTPICSLWVGIRCSPDHSRVIGLRLPAVGLLGPIPANTLGKLDALQVLSLRSNGLNSNIPPDVSALPSLRSLFLQHNNLSGEIPNLITPSLAFFDLSYNSFTGEIPLEVENLTQLTALYLQNNSLSGPIPDLKLPKLKRLNLSFNNLSGTIPLSLQKFPKESFLGNSLLCGQPLKQCPGIPSPSPLPSQPYHKKSFWKRSSSKIIIGVAVGGFAVILLVIVVLLLCILRRKGREDRESSTKGKGTAGSRSEKSKEEYSSGVQESEKNKLVFFEGCSYNFDLEDLLRASAEVLGKGSFGTTYKAVLEDGTTVVVKRLKEVVVGKKDFEQQMEMIGRIGQHSNVVPLRSYYYSKDEKLLVYDYMPSGNLSTLLHGNRATGRSPPDWDSRVKLCLAAARGIAHIHAQGGGKLVHGNIKSSNVLLTQELDAAVTDFGLAPMMSTAASPSRIIVGYRAPETIETRKFSQKSDVYSFGVLLLEMLTGKAPIQSPGRDDIVDLPRWVQSVVREEWTAEVFDVELMRYQNIEEELVQVLQIAMACVARVPDQRPKIEEVIRMIEEVRQSDSENRPSSEKSKDSVAHTP</sequence>
<keyword evidence="9 13" id="KW-1133">Transmembrane helix</keyword>
<dbReference type="PROSITE" id="PS50011">
    <property type="entry name" value="PROTEIN_KINASE_DOM"/>
    <property type="match status" value="1"/>
</dbReference>
<dbReference type="Pfam" id="PF08263">
    <property type="entry name" value="LRRNT_2"/>
    <property type="match status" value="1"/>
</dbReference>
<evidence type="ECO:0000256" key="5">
    <source>
        <dbReference type="ARBA" id="ARBA00022729"/>
    </source>
</evidence>
<dbReference type="FunFam" id="3.80.10.10:FF:000234">
    <property type="entry name" value="Probable inactive receptor kinase RLK902"/>
    <property type="match status" value="1"/>
</dbReference>
<dbReference type="InterPro" id="IPR050994">
    <property type="entry name" value="At_inactive_RLKs"/>
</dbReference>
<dbReference type="Gene3D" id="3.80.10.10">
    <property type="entry name" value="Ribonuclease Inhibitor"/>
    <property type="match status" value="2"/>
</dbReference>
<keyword evidence="15" id="KW-0675">Receptor</keyword>
<dbReference type="Gene3D" id="1.10.510.10">
    <property type="entry name" value="Transferase(Phosphotransferase) domain 1"/>
    <property type="match status" value="1"/>
</dbReference>
<dbReference type="EMBL" id="KZ452012">
    <property type="protein sequence ID" value="PKA51841.1"/>
    <property type="molecule type" value="Genomic_DNA"/>
</dbReference>
<dbReference type="GO" id="GO:0005886">
    <property type="term" value="C:plasma membrane"/>
    <property type="evidence" value="ECO:0007669"/>
    <property type="project" value="UniProtKB-SubCell"/>
</dbReference>
<name>A0A2I0A8H3_9ASPA</name>
<dbReference type="InterPro" id="IPR011009">
    <property type="entry name" value="Kinase-like_dom_sf"/>
</dbReference>
<dbReference type="InterPro" id="IPR013210">
    <property type="entry name" value="LRR_N_plant-typ"/>
</dbReference>
<evidence type="ECO:0000256" key="1">
    <source>
        <dbReference type="ARBA" id="ARBA00004162"/>
    </source>
</evidence>
<dbReference type="PANTHER" id="PTHR48010:SF59">
    <property type="entry name" value="PROTEIN KINASE DOMAIN-CONTAINING PROTEIN"/>
    <property type="match status" value="1"/>
</dbReference>
<organism evidence="15 16">
    <name type="scientific">Apostasia shenzhenica</name>
    <dbReference type="NCBI Taxonomy" id="1088818"/>
    <lineage>
        <taxon>Eukaryota</taxon>
        <taxon>Viridiplantae</taxon>
        <taxon>Streptophyta</taxon>
        <taxon>Embryophyta</taxon>
        <taxon>Tracheophyta</taxon>
        <taxon>Spermatophyta</taxon>
        <taxon>Magnoliopsida</taxon>
        <taxon>Liliopsida</taxon>
        <taxon>Asparagales</taxon>
        <taxon>Orchidaceae</taxon>
        <taxon>Apostasioideae</taxon>
        <taxon>Apostasia</taxon>
    </lineage>
</organism>
<keyword evidence="10 13" id="KW-0472">Membrane</keyword>
<dbReference type="OrthoDB" id="69842at2759"/>
<evidence type="ECO:0000256" key="6">
    <source>
        <dbReference type="ARBA" id="ARBA00022737"/>
    </source>
</evidence>
<evidence type="ECO:0000313" key="15">
    <source>
        <dbReference type="EMBL" id="PKA51841.1"/>
    </source>
</evidence>
<dbReference type="PANTHER" id="PTHR48010">
    <property type="entry name" value="OS05G0588300 PROTEIN"/>
    <property type="match status" value="1"/>
</dbReference>
<dbReference type="InterPro" id="IPR001245">
    <property type="entry name" value="Ser-Thr/Tyr_kinase_cat_dom"/>
</dbReference>
<evidence type="ECO:0000256" key="12">
    <source>
        <dbReference type="SAM" id="MobiDB-lite"/>
    </source>
</evidence>
<dbReference type="InterPro" id="IPR017441">
    <property type="entry name" value="Protein_kinase_ATP_BS"/>
</dbReference>
<feature type="domain" description="Protein kinase" evidence="14">
    <location>
        <begin position="360"/>
        <end position="654"/>
    </location>
</feature>
<dbReference type="CDD" id="cd14066">
    <property type="entry name" value="STKc_IRAK"/>
    <property type="match status" value="1"/>
</dbReference>
<dbReference type="PROSITE" id="PS00107">
    <property type="entry name" value="PROTEIN_KINASE_ATP"/>
    <property type="match status" value="1"/>
</dbReference>
<evidence type="ECO:0000256" key="9">
    <source>
        <dbReference type="ARBA" id="ARBA00022989"/>
    </source>
</evidence>
<keyword evidence="6" id="KW-0677">Repeat</keyword>
<evidence type="ECO:0000256" key="3">
    <source>
        <dbReference type="ARBA" id="ARBA00022614"/>
    </source>
</evidence>
<evidence type="ECO:0000256" key="4">
    <source>
        <dbReference type="ARBA" id="ARBA00022692"/>
    </source>
</evidence>
<keyword evidence="5" id="KW-0732">Signal</keyword>
<dbReference type="Proteomes" id="UP000236161">
    <property type="component" value="Unassembled WGS sequence"/>
</dbReference>
<dbReference type="Pfam" id="PF00560">
    <property type="entry name" value="LRR_1"/>
    <property type="match status" value="4"/>
</dbReference>
<dbReference type="InterPro" id="IPR001611">
    <property type="entry name" value="Leu-rich_rpt"/>
</dbReference>
<keyword evidence="15" id="KW-0808">Transferase</keyword>
<dbReference type="Pfam" id="PF07714">
    <property type="entry name" value="PK_Tyr_Ser-Thr"/>
    <property type="match status" value="1"/>
</dbReference>
<dbReference type="GO" id="GO:0004672">
    <property type="term" value="F:protein kinase activity"/>
    <property type="evidence" value="ECO:0007669"/>
    <property type="project" value="InterPro"/>
</dbReference>
<keyword evidence="4 13" id="KW-0812">Transmembrane</keyword>
<evidence type="ECO:0000256" key="11">
    <source>
        <dbReference type="PROSITE-ProRule" id="PRU10141"/>
    </source>
</evidence>
<feature type="region of interest" description="Disordered" evidence="12">
    <location>
        <begin position="632"/>
        <end position="654"/>
    </location>
</feature>
<dbReference type="GO" id="GO:0005524">
    <property type="term" value="F:ATP binding"/>
    <property type="evidence" value="ECO:0007669"/>
    <property type="project" value="UniProtKB-UniRule"/>
</dbReference>